<dbReference type="EMBL" id="UYSU01043276">
    <property type="protein sequence ID" value="VDM04270.1"/>
    <property type="molecule type" value="Genomic_DNA"/>
</dbReference>
<dbReference type="InterPro" id="IPR036691">
    <property type="entry name" value="Endo/exonu/phosph_ase_sf"/>
</dbReference>
<evidence type="ECO:0008006" key="3">
    <source>
        <dbReference type="Google" id="ProtNLM"/>
    </source>
</evidence>
<dbReference type="Gene3D" id="3.60.10.10">
    <property type="entry name" value="Endonuclease/exonuclease/phosphatase"/>
    <property type="match status" value="1"/>
</dbReference>
<reference evidence="1 2" key="1">
    <citation type="submission" date="2018-11" db="EMBL/GenBank/DDBJ databases">
        <authorList>
            <consortium name="Pathogen Informatics"/>
        </authorList>
    </citation>
    <scope>NUCLEOTIDE SEQUENCE [LARGE SCALE GENOMIC DNA]</scope>
    <source>
        <strain evidence="1 2">NST_G2</strain>
    </source>
</reference>
<dbReference type="OrthoDB" id="10030815at2759"/>
<accession>A0A3P7D2C6</accession>
<dbReference type="Proteomes" id="UP000275846">
    <property type="component" value="Unassembled WGS sequence"/>
</dbReference>
<keyword evidence="2" id="KW-1185">Reference proteome</keyword>
<sequence length="282" mass="31615">MVRYKVDIAALSETRFSEQGQLEQVGAGYTFFWSGRSKAERHDTGVAFAIQNDSVGCLPQGTILRGPACPAGDCAEAGRLIVLCNFNARVGTDHAAWQGVRGPHGLGSCNDNGLLFLQTCAEHRLLLTNTFFRFPTREKATWMHPRSRRWHLLDYVLVRRRDRQDVLVTKAIRDPMRFTHMVHQLHIGMTARVTNNGAVSEAFAVTNGGKQGCVLAPILFSLRFSVMLMDAYRDEQPGIRIAFRTGRHLFNSRHMQTSKHASTTTVHELLFADDCARNTVTE</sequence>
<organism evidence="1 2">
    <name type="scientific">Schistocephalus solidus</name>
    <name type="common">Tapeworm</name>
    <dbReference type="NCBI Taxonomy" id="70667"/>
    <lineage>
        <taxon>Eukaryota</taxon>
        <taxon>Metazoa</taxon>
        <taxon>Spiralia</taxon>
        <taxon>Lophotrochozoa</taxon>
        <taxon>Platyhelminthes</taxon>
        <taxon>Cestoda</taxon>
        <taxon>Eucestoda</taxon>
        <taxon>Diphyllobothriidea</taxon>
        <taxon>Diphyllobothriidae</taxon>
        <taxon>Schistocephalus</taxon>
    </lineage>
</organism>
<evidence type="ECO:0000313" key="2">
    <source>
        <dbReference type="Proteomes" id="UP000275846"/>
    </source>
</evidence>
<dbReference type="AlphaFoldDB" id="A0A3P7D2C6"/>
<dbReference type="SUPFAM" id="SSF56219">
    <property type="entry name" value="DNase I-like"/>
    <property type="match status" value="1"/>
</dbReference>
<proteinExistence type="predicted"/>
<name>A0A3P7D2C6_SCHSO</name>
<gene>
    <name evidence="1" type="ORF">SSLN_LOCUS17884</name>
</gene>
<evidence type="ECO:0000313" key="1">
    <source>
        <dbReference type="EMBL" id="VDM04270.1"/>
    </source>
</evidence>
<dbReference type="PANTHER" id="PTHR47027:SF26">
    <property type="entry name" value="REVERSE TRANSCRIPTASE DOMAIN-CONTAINING PROTEIN"/>
    <property type="match status" value="1"/>
</dbReference>
<dbReference type="PANTHER" id="PTHR47027">
    <property type="entry name" value="REVERSE TRANSCRIPTASE DOMAIN-CONTAINING PROTEIN"/>
    <property type="match status" value="1"/>
</dbReference>
<protein>
    <recommendedName>
        <fullName evidence="3">Reverse transcriptase domain-containing protein</fullName>
    </recommendedName>
</protein>